<dbReference type="Pfam" id="PF02357">
    <property type="entry name" value="NusG"/>
    <property type="match status" value="1"/>
</dbReference>
<dbReference type="GO" id="GO:0006354">
    <property type="term" value="P:DNA-templated transcription elongation"/>
    <property type="evidence" value="ECO:0007669"/>
    <property type="project" value="InterPro"/>
</dbReference>
<feature type="domain" description="NusG-like N-terminal" evidence="4">
    <location>
        <begin position="2"/>
        <end position="83"/>
    </location>
</feature>
<dbReference type="InterPro" id="IPR043425">
    <property type="entry name" value="NusG-like"/>
</dbReference>
<name>E4PS55_MARAH</name>
<gene>
    <name evidence="5" type="ordered locus">HP15_p187g93</name>
</gene>
<evidence type="ECO:0000259" key="4">
    <source>
        <dbReference type="SMART" id="SM00738"/>
    </source>
</evidence>
<organism evidence="5 6">
    <name type="scientific">Marinobacter adhaerens (strain DSM 23420 / HP15)</name>
    <dbReference type="NCBI Taxonomy" id="225937"/>
    <lineage>
        <taxon>Bacteria</taxon>
        <taxon>Pseudomonadati</taxon>
        <taxon>Pseudomonadota</taxon>
        <taxon>Gammaproteobacteria</taxon>
        <taxon>Pseudomonadales</taxon>
        <taxon>Marinobacteraceae</taxon>
        <taxon>Marinobacter</taxon>
    </lineage>
</organism>
<evidence type="ECO:0000256" key="2">
    <source>
        <dbReference type="ARBA" id="ARBA00023015"/>
    </source>
</evidence>
<reference evidence="5 6" key="1">
    <citation type="journal article" date="2010" name="Stand. Genomic Sci.">
        <title>Complete genome sequence of Marinobacter adhaerens type strain (HP15), a diatom-interacting marine microorganism.</title>
        <authorList>
            <person name="Gardes A."/>
            <person name="Kaeppel E."/>
            <person name="Shehzad A."/>
            <person name="Seebah S."/>
            <person name="Teeling H."/>
            <person name="Yarza P."/>
            <person name="Glockner F.O."/>
            <person name="Grossart H.P."/>
            <person name="Ullrich M.S."/>
        </authorList>
    </citation>
    <scope>NUCLEOTIDE SEQUENCE [LARGE SCALE GENOMIC DNA]</scope>
    <source>
        <strain evidence="6">DSM 23420 / HP15</strain>
        <plasmid evidence="6">Plasmid pHP-187</plasmid>
    </source>
</reference>
<dbReference type="SUPFAM" id="SSF50104">
    <property type="entry name" value="Translation proteins SH3-like domain"/>
    <property type="match status" value="1"/>
</dbReference>
<dbReference type="InterPro" id="IPR008991">
    <property type="entry name" value="Translation_prot_SH3-like_sf"/>
</dbReference>
<dbReference type="KEGG" id="mad:HP15_p187g93"/>
<dbReference type="AlphaFoldDB" id="E4PS55"/>
<dbReference type="EMBL" id="CP001980">
    <property type="protein sequence ID" value="ADQ00090.1"/>
    <property type="molecule type" value="Genomic_DNA"/>
</dbReference>
<dbReference type="SUPFAM" id="SSF82679">
    <property type="entry name" value="N-utilization substance G protein NusG, N-terminal domain"/>
    <property type="match status" value="1"/>
</dbReference>
<accession>E4PS55</accession>
<dbReference type="SMART" id="SM00738">
    <property type="entry name" value="NGN"/>
    <property type="match status" value="1"/>
</dbReference>
<dbReference type="Gene3D" id="3.30.70.940">
    <property type="entry name" value="NusG, N-terminal domain"/>
    <property type="match status" value="1"/>
</dbReference>
<evidence type="ECO:0000313" key="5">
    <source>
        <dbReference type="EMBL" id="ADQ00090.1"/>
    </source>
</evidence>
<proteinExistence type="predicted"/>
<dbReference type="InterPro" id="IPR006645">
    <property type="entry name" value="NGN-like_dom"/>
</dbReference>
<dbReference type="GO" id="GO:0031564">
    <property type="term" value="P:transcription antitermination"/>
    <property type="evidence" value="ECO:0007669"/>
    <property type="project" value="UniProtKB-KW"/>
</dbReference>
<keyword evidence="5" id="KW-0614">Plasmid</keyword>
<evidence type="ECO:0000313" key="6">
    <source>
        <dbReference type="Proteomes" id="UP000007077"/>
    </source>
</evidence>
<evidence type="ECO:0000256" key="1">
    <source>
        <dbReference type="ARBA" id="ARBA00022814"/>
    </source>
</evidence>
<dbReference type="InterPro" id="IPR036735">
    <property type="entry name" value="NGN_dom_sf"/>
</dbReference>
<keyword evidence="2" id="KW-0805">Transcription regulation</keyword>
<keyword evidence="1" id="KW-0889">Transcription antitermination</keyword>
<dbReference type="HOGENOM" id="CLU_067287_5_0_6"/>
<evidence type="ECO:0000256" key="3">
    <source>
        <dbReference type="ARBA" id="ARBA00023163"/>
    </source>
</evidence>
<geneLocation type="plasmid" evidence="5 6">
    <name>pHP-187</name>
</geneLocation>
<keyword evidence="3" id="KW-0804">Transcription</keyword>
<protein>
    <submittedName>
        <fullName evidence="5">Transcriptional activator RfaH</fullName>
    </submittedName>
</protein>
<dbReference type="PANTHER" id="PTHR30265:SF7">
    <property type="entry name" value="TRANSCRIPTION ANTITERMINATION PROTEIN RFAH"/>
    <property type="match status" value="1"/>
</dbReference>
<dbReference type="RefSeq" id="WP_014579379.1">
    <property type="nucleotide sequence ID" value="NC_017507.1"/>
</dbReference>
<dbReference type="CDD" id="cd09892">
    <property type="entry name" value="NGN_SP_RfaH"/>
    <property type="match status" value="1"/>
</dbReference>
<dbReference type="Proteomes" id="UP000007077">
    <property type="component" value="Plasmid pHP-187"/>
</dbReference>
<reference evidence="6" key="2">
    <citation type="submission" date="2010-02" db="EMBL/GenBank/DDBJ databases">
        <title>Complete genome sequence of Marinobacter adhaerens type strain (HP15).</title>
        <authorList>
            <person name="Gaerdes A.A.M."/>
            <person name="Kaeppel E."/>
            <person name="Shezad A."/>
            <person name="Seebah S."/>
            <person name="Teeling H."/>
            <person name="Yarza P."/>
            <person name="Gloeckner F.O."/>
            <person name="Ullrich M.S."/>
        </authorList>
    </citation>
    <scope>NUCLEOTIDE SEQUENCE [LARGE SCALE GENOMIC DNA]</scope>
    <source>
        <strain evidence="6">DSM 23420 / HP15</strain>
        <plasmid evidence="6">Plasmid pHP-187</plasmid>
    </source>
</reference>
<dbReference type="PANTHER" id="PTHR30265">
    <property type="entry name" value="RHO-INTERACTING TRANSCRIPTION TERMINATION FACTOR NUSG"/>
    <property type="match status" value="1"/>
</dbReference>
<dbReference type="GO" id="GO:0005829">
    <property type="term" value="C:cytosol"/>
    <property type="evidence" value="ECO:0007669"/>
    <property type="project" value="TreeGrafter"/>
</dbReference>
<sequence length="145" mass="16244">MQNLLNQHVDCFHPKILVEKVRSGKRTQRLEPLFAGYLFIKLKPGEQNWNKLRSTRGILRIVGFGNTPATIDQTVIDQINARLASVTTQGGLKSGQAVELDDGPFKGLNAIFQCYDGDERAVVLINFMQKHQRLKVPITSLTLAN</sequence>